<dbReference type="AlphaFoldDB" id="A0A6G1IND7"/>
<organism evidence="2 3">
    <name type="scientific">Lentithecium fluviatile CBS 122367</name>
    <dbReference type="NCBI Taxonomy" id="1168545"/>
    <lineage>
        <taxon>Eukaryota</taxon>
        <taxon>Fungi</taxon>
        <taxon>Dikarya</taxon>
        <taxon>Ascomycota</taxon>
        <taxon>Pezizomycotina</taxon>
        <taxon>Dothideomycetes</taxon>
        <taxon>Pleosporomycetidae</taxon>
        <taxon>Pleosporales</taxon>
        <taxon>Massarineae</taxon>
        <taxon>Lentitheciaceae</taxon>
        <taxon>Lentithecium</taxon>
    </lineage>
</organism>
<gene>
    <name evidence="2" type="ORF">K458DRAFT_314584</name>
</gene>
<dbReference type="Proteomes" id="UP000799291">
    <property type="component" value="Unassembled WGS sequence"/>
</dbReference>
<keyword evidence="1" id="KW-1133">Transmembrane helix</keyword>
<dbReference type="OrthoDB" id="3943081at2759"/>
<evidence type="ECO:0000256" key="1">
    <source>
        <dbReference type="SAM" id="Phobius"/>
    </source>
</evidence>
<keyword evidence="1" id="KW-0812">Transmembrane</keyword>
<dbReference type="EMBL" id="MU005604">
    <property type="protein sequence ID" value="KAF2679389.1"/>
    <property type="molecule type" value="Genomic_DNA"/>
</dbReference>
<sequence length="51" mass="6100">TLKKLGLCRISNTPCLYISNRLIVFFYVNNIIVLIHPNYLNAYREFKRKLI</sequence>
<accession>A0A6G1IND7</accession>
<keyword evidence="3" id="KW-1185">Reference proteome</keyword>
<evidence type="ECO:0008006" key="4">
    <source>
        <dbReference type="Google" id="ProtNLM"/>
    </source>
</evidence>
<proteinExistence type="predicted"/>
<feature type="transmembrane region" description="Helical" evidence="1">
    <location>
        <begin position="22"/>
        <end position="40"/>
    </location>
</feature>
<evidence type="ECO:0000313" key="2">
    <source>
        <dbReference type="EMBL" id="KAF2679389.1"/>
    </source>
</evidence>
<evidence type="ECO:0000313" key="3">
    <source>
        <dbReference type="Proteomes" id="UP000799291"/>
    </source>
</evidence>
<name>A0A6G1IND7_9PLEO</name>
<protein>
    <recommendedName>
        <fullName evidence="4">Reverse transcriptase Ty1/copia-type domain-containing protein</fullName>
    </recommendedName>
</protein>
<reference evidence="2" key="1">
    <citation type="journal article" date="2020" name="Stud. Mycol.">
        <title>101 Dothideomycetes genomes: a test case for predicting lifestyles and emergence of pathogens.</title>
        <authorList>
            <person name="Haridas S."/>
            <person name="Albert R."/>
            <person name="Binder M."/>
            <person name="Bloem J."/>
            <person name="Labutti K."/>
            <person name="Salamov A."/>
            <person name="Andreopoulos B."/>
            <person name="Baker S."/>
            <person name="Barry K."/>
            <person name="Bills G."/>
            <person name="Bluhm B."/>
            <person name="Cannon C."/>
            <person name="Castanera R."/>
            <person name="Culley D."/>
            <person name="Daum C."/>
            <person name="Ezra D."/>
            <person name="Gonzalez J."/>
            <person name="Henrissat B."/>
            <person name="Kuo A."/>
            <person name="Liang C."/>
            <person name="Lipzen A."/>
            <person name="Lutzoni F."/>
            <person name="Magnuson J."/>
            <person name="Mondo S."/>
            <person name="Nolan M."/>
            <person name="Ohm R."/>
            <person name="Pangilinan J."/>
            <person name="Park H.-J."/>
            <person name="Ramirez L."/>
            <person name="Alfaro M."/>
            <person name="Sun H."/>
            <person name="Tritt A."/>
            <person name="Yoshinaga Y."/>
            <person name="Zwiers L.-H."/>
            <person name="Turgeon B."/>
            <person name="Goodwin S."/>
            <person name="Spatafora J."/>
            <person name="Crous P."/>
            <person name="Grigoriev I."/>
        </authorList>
    </citation>
    <scope>NUCLEOTIDE SEQUENCE</scope>
    <source>
        <strain evidence="2">CBS 122367</strain>
    </source>
</reference>
<feature type="non-terminal residue" evidence="2">
    <location>
        <position position="1"/>
    </location>
</feature>
<keyword evidence="1" id="KW-0472">Membrane</keyword>